<evidence type="ECO:0000259" key="9">
    <source>
        <dbReference type="Pfam" id="PF00962"/>
    </source>
</evidence>
<dbReference type="AlphaFoldDB" id="A0A8B7Y846"/>
<gene>
    <name evidence="11" type="primary">LOC110978222</name>
</gene>
<evidence type="ECO:0000256" key="1">
    <source>
        <dbReference type="ARBA" id="ARBA00001947"/>
    </source>
</evidence>
<dbReference type="KEGG" id="aplc:110978222"/>
<evidence type="ECO:0000313" key="11">
    <source>
        <dbReference type="RefSeq" id="XP_022088732.1"/>
    </source>
</evidence>
<reference evidence="11" key="1">
    <citation type="submission" date="2025-08" db="UniProtKB">
        <authorList>
            <consortium name="RefSeq"/>
        </authorList>
    </citation>
    <scope>IDENTIFICATION</scope>
</reference>
<dbReference type="InterPro" id="IPR032466">
    <property type="entry name" value="Metal_Hydrolase"/>
</dbReference>
<dbReference type="OMA" id="YIATFEH"/>
<dbReference type="GO" id="GO:0046103">
    <property type="term" value="P:inosine biosynthetic process"/>
    <property type="evidence" value="ECO:0007669"/>
    <property type="project" value="TreeGrafter"/>
</dbReference>
<dbReference type="GO" id="GO:0009168">
    <property type="term" value="P:purine ribonucleoside monophosphate biosynthetic process"/>
    <property type="evidence" value="ECO:0007669"/>
    <property type="project" value="InterPro"/>
</dbReference>
<dbReference type="PANTHER" id="PTHR11409:SF43">
    <property type="entry name" value="ADENOSINE DEAMINASE"/>
    <property type="match status" value="1"/>
</dbReference>
<keyword evidence="8" id="KW-0862">Zinc</keyword>
<protein>
    <recommendedName>
        <fullName evidence="5">Adenosine deaminase</fullName>
        <ecNumber evidence="4">3.5.4.4</ecNumber>
    </recommendedName>
</protein>
<comment type="subcellular location">
    <subcellularLocation>
        <location evidence="2">Cell membrane</location>
        <topology evidence="2">Peripheral membrane protein</topology>
        <orientation evidence="2">Extracellular side</orientation>
    </subcellularLocation>
</comment>
<keyword evidence="10" id="KW-1185">Reference proteome</keyword>
<keyword evidence="7" id="KW-0378">Hydrolase</keyword>
<dbReference type="NCBIfam" id="TIGR01430">
    <property type="entry name" value="aden_deam"/>
    <property type="match status" value="1"/>
</dbReference>
<dbReference type="GeneID" id="110978222"/>
<dbReference type="Gene3D" id="3.20.20.140">
    <property type="entry name" value="Metal-dependent hydrolases"/>
    <property type="match status" value="1"/>
</dbReference>
<dbReference type="SUPFAM" id="SSF51556">
    <property type="entry name" value="Metallo-dependent hydrolases"/>
    <property type="match status" value="1"/>
</dbReference>
<proteinExistence type="inferred from homology"/>
<dbReference type="GO" id="GO:0005829">
    <property type="term" value="C:cytosol"/>
    <property type="evidence" value="ECO:0007669"/>
    <property type="project" value="TreeGrafter"/>
</dbReference>
<dbReference type="PANTHER" id="PTHR11409">
    <property type="entry name" value="ADENOSINE DEAMINASE"/>
    <property type="match status" value="1"/>
</dbReference>
<comment type="similarity">
    <text evidence="3">Belongs to the metallo-dependent hydrolases superfamily. Adenosine and AMP deaminases family.</text>
</comment>
<sequence>MEGDRKQAPKVELHIHLAGAMRPSTVWELAKKRGVDVPGSNAEELAQTISNFERGDLFSFLKTFRIFMPTVVADKDALRRISYELCEDKAREGVVYFEARVCPPQLGNLNAETSWYQDNIQNQLSTREVMATVIEGLEAGQRDFNIKVRLILAAVKEKPEWATECLQLCKEFPHMAVGMDIVGKENVPLNPEIIRAFQEAERCGIHRTVHAGEDGPASNVKEAIELLKAERIGHGYHVLQDDSIYQMIKDSDVHLEVCPTSSVYTGSCDPDFSKHPGVRFTQDKINFSLNTDDPLVFRNTINDEFEIAKKHFGLSDDAAIQVTMNSARSAFLPEQEKLELIQQLRAAYNLRDK</sequence>
<dbReference type="GO" id="GO:0043103">
    <property type="term" value="P:hypoxanthine salvage"/>
    <property type="evidence" value="ECO:0007669"/>
    <property type="project" value="TreeGrafter"/>
</dbReference>
<dbReference type="GO" id="GO:0009897">
    <property type="term" value="C:external side of plasma membrane"/>
    <property type="evidence" value="ECO:0007669"/>
    <property type="project" value="TreeGrafter"/>
</dbReference>
<dbReference type="PROSITE" id="PS00485">
    <property type="entry name" value="A_DEAMINASE"/>
    <property type="match status" value="1"/>
</dbReference>
<dbReference type="FunFam" id="3.20.20.140:FF:000057">
    <property type="entry name" value="Adenosine deaminase"/>
    <property type="match status" value="1"/>
</dbReference>
<dbReference type="InterPro" id="IPR006650">
    <property type="entry name" value="A/AMP_deam_AS"/>
</dbReference>
<dbReference type="RefSeq" id="XP_022088732.1">
    <property type="nucleotide sequence ID" value="XM_022233040.1"/>
</dbReference>
<evidence type="ECO:0000256" key="3">
    <source>
        <dbReference type="ARBA" id="ARBA00006676"/>
    </source>
</evidence>
<evidence type="ECO:0000256" key="5">
    <source>
        <dbReference type="ARBA" id="ARBA00018099"/>
    </source>
</evidence>
<evidence type="ECO:0000256" key="4">
    <source>
        <dbReference type="ARBA" id="ARBA00012784"/>
    </source>
</evidence>
<dbReference type="Proteomes" id="UP000694845">
    <property type="component" value="Unplaced"/>
</dbReference>
<dbReference type="OrthoDB" id="272271at2759"/>
<feature type="domain" description="Adenosine deaminase" evidence="9">
    <location>
        <begin position="9"/>
        <end position="345"/>
    </location>
</feature>
<dbReference type="GO" id="GO:0060169">
    <property type="term" value="P:negative regulation of adenosine receptor signaling pathway"/>
    <property type="evidence" value="ECO:0007669"/>
    <property type="project" value="TreeGrafter"/>
</dbReference>
<dbReference type="EC" id="3.5.4.4" evidence="4"/>
<name>A0A8B7Y846_ACAPL</name>
<dbReference type="GO" id="GO:0046872">
    <property type="term" value="F:metal ion binding"/>
    <property type="evidence" value="ECO:0007669"/>
    <property type="project" value="UniProtKB-KW"/>
</dbReference>
<accession>A0A8B7Y846</accession>
<dbReference type="InterPro" id="IPR001365">
    <property type="entry name" value="A_deaminase_dom"/>
</dbReference>
<evidence type="ECO:0000256" key="7">
    <source>
        <dbReference type="ARBA" id="ARBA00022801"/>
    </source>
</evidence>
<evidence type="ECO:0000256" key="2">
    <source>
        <dbReference type="ARBA" id="ARBA00004296"/>
    </source>
</evidence>
<evidence type="ECO:0000256" key="6">
    <source>
        <dbReference type="ARBA" id="ARBA00022723"/>
    </source>
</evidence>
<keyword evidence="6" id="KW-0479">Metal-binding</keyword>
<organism evidence="10 11">
    <name type="scientific">Acanthaster planci</name>
    <name type="common">Crown-of-thorns starfish</name>
    <dbReference type="NCBI Taxonomy" id="133434"/>
    <lineage>
        <taxon>Eukaryota</taxon>
        <taxon>Metazoa</taxon>
        <taxon>Echinodermata</taxon>
        <taxon>Eleutherozoa</taxon>
        <taxon>Asterozoa</taxon>
        <taxon>Asteroidea</taxon>
        <taxon>Valvatacea</taxon>
        <taxon>Valvatida</taxon>
        <taxon>Acanthasteridae</taxon>
        <taxon>Acanthaster</taxon>
    </lineage>
</organism>
<dbReference type="GO" id="GO:0006154">
    <property type="term" value="P:adenosine catabolic process"/>
    <property type="evidence" value="ECO:0007669"/>
    <property type="project" value="TreeGrafter"/>
</dbReference>
<comment type="cofactor">
    <cofactor evidence="1">
        <name>Zn(2+)</name>
        <dbReference type="ChEBI" id="CHEBI:29105"/>
    </cofactor>
</comment>
<dbReference type="GO" id="GO:0004000">
    <property type="term" value="F:adenosine deaminase activity"/>
    <property type="evidence" value="ECO:0007669"/>
    <property type="project" value="TreeGrafter"/>
</dbReference>
<dbReference type="Pfam" id="PF00962">
    <property type="entry name" value="A_deaminase"/>
    <property type="match status" value="1"/>
</dbReference>
<evidence type="ECO:0000313" key="10">
    <source>
        <dbReference type="Proteomes" id="UP000694845"/>
    </source>
</evidence>
<evidence type="ECO:0000256" key="8">
    <source>
        <dbReference type="ARBA" id="ARBA00022833"/>
    </source>
</evidence>
<dbReference type="InterPro" id="IPR006330">
    <property type="entry name" value="Ado/ade_deaminase"/>
</dbReference>